<name>A0ABR1NJY8_9PEZI</name>
<protein>
    <submittedName>
        <fullName evidence="2">Uncharacterized protein</fullName>
    </submittedName>
</protein>
<sequence length="235" mass="26238">MNVPGHCSTSFASVHVNQCQLTVHHCRAHTNTQTSREDFAPMLYPAISLCLNWWSTTAQGSKTTKFFFGNRLAASSLSLLLRAFGRLVPSWANRSCVTLRSGTRLPTHDAHPPGLSPDSSQRLSTFSSQPPIPHASILLPCASTAMDSSGDEHNDSEQYEQDDSDSECDVELLRLRLRWSQMEMARKLKLQESASWTSSALYLFLFCINVHHESSNLENSLLTKRRSIVCSLILL</sequence>
<feature type="compositionally biased region" description="Polar residues" evidence="1">
    <location>
        <begin position="117"/>
        <end position="128"/>
    </location>
</feature>
<comment type="caution">
    <text evidence="2">The sequence shown here is derived from an EMBL/GenBank/DDBJ whole genome shotgun (WGS) entry which is preliminary data.</text>
</comment>
<dbReference type="Proteomes" id="UP001367316">
    <property type="component" value="Unassembled WGS sequence"/>
</dbReference>
<feature type="region of interest" description="Disordered" evidence="1">
    <location>
        <begin position="102"/>
        <end position="128"/>
    </location>
</feature>
<organism evidence="2 3">
    <name type="scientific">Phyllosticta paracitricarpa</name>
    <dbReference type="NCBI Taxonomy" id="2016321"/>
    <lineage>
        <taxon>Eukaryota</taxon>
        <taxon>Fungi</taxon>
        <taxon>Dikarya</taxon>
        <taxon>Ascomycota</taxon>
        <taxon>Pezizomycotina</taxon>
        <taxon>Dothideomycetes</taxon>
        <taxon>Dothideomycetes incertae sedis</taxon>
        <taxon>Botryosphaeriales</taxon>
        <taxon>Phyllostictaceae</taxon>
        <taxon>Phyllosticta</taxon>
    </lineage>
</organism>
<reference evidence="2 3" key="1">
    <citation type="submission" date="2024-04" db="EMBL/GenBank/DDBJ databases">
        <title>Phyllosticta paracitricarpa is synonymous to the EU quarantine fungus P. citricarpa based on phylogenomic analyses.</title>
        <authorList>
            <consortium name="Lawrence Berkeley National Laboratory"/>
            <person name="Van ingen-buijs V.A."/>
            <person name="Van westerhoven A.C."/>
            <person name="Haridas S."/>
            <person name="Skiadas P."/>
            <person name="Martin F."/>
            <person name="Groenewald J.Z."/>
            <person name="Crous P.W."/>
            <person name="Seidl M.F."/>
        </authorList>
    </citation>
    <scope>NUCLEOTIDE SEQUENCE [LARGE SCALE GENOMIC DNA]</scope>
    <source>
        <strain evidence="2 3">CBS 141358</strain>
    </source>
</reference>
<evidence type="ECO:0000256" key="1">
    <source>
        <dbReference type="SAM" id="MobiDB-lite"/>
    </source>
</evidence>
<dbReference type="EMBL" id="JBBPBF010000001">
    <property type="protein sequence ID" value="KAK7615482.1"/>
    <property type="molecule type" value="Genomic_DNA"/>
</dbReference>
<proteinExistence type="predicted"/>
<feature type="region of interest" description="Disordered" evidence="1">
    <location>
        <begin position="146"/>
        <end position="165"/>
    </location>
</feature>
<evidence type="ECO:0000313" key="3">
    <source>
        <dbReference type="Proteomes" id="UP001367316"/>
    </source>
</evidence>
<keyword evidence="3" id="KW-1185">Reference proteome</keyword>
<gene>
    <name evidence="2" type="ORF">JOL62DRAFT_7507</name>
</gene>
<accession>A0ABR1NJY8</accession>
<evidence type="ECO:0000313" key="2">
    <source>
        <dbReference type="EMBL" id="KAK7615482.1"/>
    </source>
</evidence>